<dbReference type="PROSITE" id="PS51257">
    <property type="entry name" value="PROKAR_LIPOPROTEIN"/>
    <property type="match status" value="1"/>
</dbReference>
<proteinExistence type="predicted"/>
<dbReference type="Proteomes" id="UP000198651">
    <property type="component" value="Chromosome I"/>
</dbReference>
<dbReference type="STRING" id="1561003.Ark11_0470"/>
<evidence type="ECO:0000256" key="1">
    <source>
        <dbReference type="SAM" id="MobiDB-lite"/>
    </source>
</evidence>
<dbReference type="EMBL" id="LN906597">
    <property type="protein sequence ID" value="CUT17319.1"/>
    <property type="molecule type" value="Genomic_DNA"/>
</dbReference>
<dbReference type="OrthoDB" id="9926551at2"/>
<sequence>MAFNCKKLISSVTLVTCVLLMSACSEAFWDSVADDAGSYQQRSFYGQIKRVSTVYYSESGLGSGNTAEKGALLGAIVGGLAGAGMSNGSGVGTIVGAGAGAAIGGAAVQNNVRDSDFSENSKGKRATRLVVLKEDGDRVVIIQRFTNAFIPGDRVKVSVFRDGSTRIKRVVDQRGERHRRHHYDDDDEDFDDHYYGNGSRN</sequence>
<evidence type="ECO:0000313" key="4">
    <source>
        <dbReference type="Proteomes" id="UP000198651"/>
    </source>
</evidence>
<evidence type="ECO:0000256" key="2">
    <source>
        <dbReference type="SAM" id="SignalP"/>
    </source>
</evidence>
<gene>
    <name evidence="3" type="ORF">Ark11_0470</name>
</gene>
<evidence type="ECO:0000313" key="3">
    <source>
        <dbReference type="EMBL" id="CUT17319.1"/>
    </source>
</evidence>
<feature type="chain" id="PRO_5006624308" evidence="2">
    <location>
        <begin position="28"/>
        <end position="201"/>
    </location>
</feature>
<keyword evidence="4" id="KW-1185">Reference proteome</keyword>
<feature type="signal peptide" evidence="2">
    <location>
        <begin position="1"/>
        <end position="27"/>
    </location>
</feature>
<organism evidence="3 4">
    <name type="scientific">Candidatus Ichthyocystis hellenicum</name>
    <dbReference type="NCBI Taxonomy" id="1561003"/>
    <lineage>
        <taxon>Bacteria</taxon>
        <taxon>Pseudomonadati</taxon>
        <taxon>Pseudomonadota</taxon>
        <taxon>Betaproteobacteria</taxon>
        <taxon>Burkholderiales</taxon>
        <taxon>Candidatus Ichthyocystis</taxon>
    </lineage>
</organism>
<keyword evidence="2" id="KW-0732">Signal</keyword>
<reference evidence="4" key="1">
    <citation type="submission" date="2015-11" db="EMBL/GenBank/DDBJ databases">
        <authorList>
            <person name="Seth-Smith H.M.B."/>
        </authorList>
    </citation>
    <scope>NUCLEOTIDE SEQUENCE [LARGE SCALE GENOMIC DNA]</scope>
    <source>
        <strain evidence="4">2013Ark11</strain>
    </source>
</reference>
<name>A0A0S4M0J6_9BURK</name>
<dbReference type="AlphaFoldDB" id="A0A0S4M0J6"/>
<accession>A0A0S4M0J6</accession>
<dbReference type="RefSeq" id="WP_092342027.1">
    <property type="nucleotide sequence ID" value="NZ_FLSL01000103.1"/>
</dbReference>
<protein>
    <submittedName>
        <fullName evidence="3">Putative exported protein</fullName>
    </submittedName>
</protein>
<feature type="region of interest" description="Disordered" evidence="1">
    <location>
        <begin position="172"/>
        <end position="201"/>
    </location>
</feature>